<sequence>MDSIDVGDKRDVQAAAREDFESVVALTRELVAIPSRGGIDPYDPALNRLSAWLRERGLPVSVLTDKTGAVVGLVCEIAGAHPGPRWVLDACLDTAGFGDENAWTHPPTSAVVQDGWLHGRGSADSKSGAAIFSHIAARVAAVTEHLHGTLVLLIDVDEHTGGFGGAKRYFEGPDAPDDVAGVMIGYPGMDKLVVGGRGVHRARLHVHGLASHSGGSKSSPSAIEKAAYLVQRLSSAQLPEGTAAGFPLPGKLTVTAIEGGQGFSVTPDLCILNVDVRTTPRFTGDVADELLQQLVAQVDDEWPETRPTLIQVDTHWPAYTLGADSRIRSAILNAAAAFGVEVADKVAGPSNIGNYLAGLGVPATAGFGVDYVGLHGANERIRLDTIPTVQAIYHATVLALLDAGPPERSTATEPEPSC</sequence>
<comment type="caution">
    <text evidence="4">The sequence shown here is derived from an EMBL/GenBank/DDBJ whole genome shotgun (WGS) entry which is preliminary data.</text>
</comment>
<evidence type="ECO:0000313" key="5">
    <source>
        <dbReference type="Proteomes" id="UP001597542"/>
    </source>
</evidence>
<dbReference type="InterPro" id="IPR011650">
    <property type="entry name" value="Peptidase_M20_dimer"/>
</dbReference>
<dbReference type="InterPro" id="IPR002933">
    <property type="entry name" value="Peptidase_M20"/>
</dbReference>
<dbReference type="PANTHER" id="PTHR43808">
    <property type="entry name" value="ACETYLORNITHINE DEACETYLASE"/>
    <property type="match status" value="1"/>
</dbReference>
<accession>A0ABW5HUF0</accession>
<evidence type="ECO:0000256" key="1">
    <source>
        <dbReference type="ARBA" id="ARBA00022723"/>
    </source>
</evidence>
<dbReference type="SUPFAM" id="SSF55031">
    <property type="entry name" value="Bacterial exopeptidase dimerisation domain"/>
    <property type="match status" value="1"/>
</dbReference>
<dbReference type="SUPFAM" id="SSF53187">
    <property type="entry name" value="Zn-dependent exopeptidases"/>
    <property type="match status" value="1"/>
</dbReference>
<dbReference type="Pfam" id="PF01546">
    <property type="entry name" value="Peptidase_M20"/>
    <property type="match status" value="1"/>
</dbReference>
<dbReference type="Gene3D" id="3.40.630.10">
    <property type="entry name" value="Zn peptidases"/>
    <property type="match status" value="1"/>
</dbReference>
<keyword evidence="2" id="KW-0378">Hydrolase</keyword>
<name>A0ABW5HUF0_9PSEU</name>
<evidence type="ECO:0000259" key="3">
    <source>
        <dbReference type="Pfam" id="PF07687"/>
    </source>
</evidence>
<gene>
    <name evidence="4" type="ORF">ACFSUT_08360</name>
</gene>
<keyword evidence="1" id="KW-0479">Metal-binding</keyword>
<dbReference type="EMBL" id="JBHUKQ010000008">
    <property type="protein sequence ID" value="MFD2480281.1"/>
    <property type="molecule type" value="Genomic_DNA"/>
</dbReference>
<dbReference type="Proteomes" id="UP001597542">
    <property type="component" value="Unassembled WGS sequence"/>
</dbReference>
<evidence type="ECO:0000313" key="4">
    <source>
        <dbReference type="EMBL" id="MFD2480281.1"/>
    </source>
</evidence>
<dbReference type="InterPro" id="IPR050072">
    <property type="entry name" value="Peptidase_M20A"/>
</dbReference>
<protein>
    <submittedName>
        <fullName evidence="4">M20 family metallopeptidase</fullName>
    </submittedName>
</protein>
<dbReference type="InterPro" id="IPR036264">
    <property type="entry name" value="Bact_exopeptidase_dim_dom"/>
</dbReference>
<dbReference type="RefSeq" id="WP_344287418.1">
    <property type="nucleotide sequence ID" value="NZ_BAAAHV010000028.1"/>
</dbReference>
<reference evidence="5" key="1">
    <citation type="journal article" date="2019" name="Int. J. Syst. Evol. Microbiol.">
        <title>The Global Catalogue of Microorganisms (GCM) 10K type strain sequencing project: providing services to taxonomists for standard genome sequencing and annotation.</title>
        <authorList>
            <consortium name="The Broad Institute Genomics Platform"/>
            <consortium name="The Broad Institute Genome Sequencing Center for Infectious Disease"/>
            <person name="Wu L."/>
            <person name="Ma J."/>
        </authorList>
    </citation>
    <scope>NUCLEOTIDE SEQUENCE [LARGE SCALE GENOMIC DNA]</scope>
    <source>
        <strain evidence="5">CGMCC 4.7638</strain>
    </source>
</reference>
<organism evidence="4 5">
    <name type="scientific">Amycolatopsis albidoflavus</name>
    <dbReference type="NCBI Taxonomy" id="102226"/>
    <lineage>
        <taxon>Bacteria</taxon>
        <taxon>Bacillati</taxon>
        <taxon>Actinomycetota</taxon>
        <taxon>Actinomycetes</taxon>
        <taxon>Pseudonocardiales</taxon>
        <taxon>Pseudonocardiaceae</taxon>
        <taxon>Amycolatopsis</taxon>
    </lineage>
</organism>
<evidence type="ECO:0000256" key="2">
    <source>
        <dbReference type="ARBA" id="ARBA00022801"/>
    </source>
</evidence>
<feature type="domain" description="Peptidase M20 dimerisation" evidence="3">
    <location>
        <begin position="195"/>
        <end position="301"/>
    </location>
</feature>
<proteinExistence type="predicted"/>
<dbReference type="Gene3D" id="3.30.70.360">
    <property type="match status" value="1"/>
</dbReference>
<keyword evidence="5" id="KW-1185">Reference proteome</keyword>
<dbReference type="Pfam" id="PF07687">
    <property type="entry name" value="M20_dimer"/>
    <property type="match status" value="1"/>
</dbReference>